<gene>
    <name evidence="4" type="ORF">BJP25_17620</name>
</gene>
<dbReference type="Gene3D" id="1.10.10.60">
    <property type="entry name" value="Homeodomain-like"/>
    <property type="match status" value="1"/>
</dbReference>
<sequence>MATTAVGAGGGAPRRRRAPAQARAEILDAAAALLAERPAHEATVSAVMERTTLSRKSFYVYFRDRADLLAALLAPLRADADRALTRWRDAADPIASGRAALREAAALYRRHGMTLRALATASAHDPDAARVWAGMVEPLVAVAAEKVAAAAPELDAPATARALMTMNVHHMLANLPGAPEPAEAAVVATLGAVWERTLFPWVREDG</sequence>
<dbReference type="RefSeq" id="WP_075975002.1">
    <property type="nucleotide sequence ID" value="NZ_MKQR01000011.1"/>
</dbReference>
<dbReference type="STRING" id="1193682.BJP25_17620"/>
<accession>A0A1Q9LMP4</accession>
<dbReference type="InterPro" id="IPR050109">
    <property type="entry name" value="HTH-type_TetR-like_transc_reg"/>
</dbReference>
<dbReference type="Pfam" id="PF21313">
    <property type="entry name" value="EthR_C"/>
    <property type="match status" value="1"/>
</dbReference>
<dbReference type="SUPFAM" id="SSF48498">
    <property type="entry name" value="Tetracyclin repressor-like, C-terminal domain"/>
    <property type="match status" value="1"/>
</dbReference>
<dbReference type="Pfam" id="PF00440">
    <property type="entry name" value="TetR_N"/>
    <property type="match status" value="1"/>
</dbReference>
<dbReference type="PANTHER" id="PTHR30055">
    <property type="entry name" value="HTH-TYPE TRANSCRIPTIONAL REGULATOR RUTR"/>
    <property type="match status" value="1"/>
</dbReference>
<organism evidence="4 5">
    <name type="scientific">Actinokineospora bangkokensis</name>
    <dbReference type="NCBI Taxonomy" id="1193682"/>
    <lineage>
        <taxon>Bacteria</taxon>
        <taxon>Bacillati</taxon>
        <taxon>Actinomycetota</taxon>
        <taxon>Actinomycetes</taxon>
        <taxon>Pseudonocardiales</taxon>
        <taxon>Pseudonocardiaceae</taxon>
        <taxon>Actinokineospora</taxon>
    </lineage>
</organism>
<evidence type="ECO:0000256" key="2">
    <source>
        <dbReference type="PROSITE-ProRule" id="PRU00335"/>
    </source>
</evidence>
<evidence type="ECO:0000259" key="3">
    <source>
        <dbReference type="PROSITE" id="PS50977"/>
    </source>
</evidence>
<feature type="DNA-binding region" description="H-T-H motif" evidence="2">
    <location>
        <begin position="43"/>
        <end position="62"/>
    </location>
</feature>
<dbReference type="PANTHER" id="PTHR30055:SF184">
    <property type="entry name" value="HTH-TYPE TRANSCRIPTIONAL REGULATOR ETHR"/>
    <property type="match status" value="1"/>
</dbReference>
<comment type="caution">
    <text evidence="4">The sequence shown here is derived from an EMBL/GenBank/DDBJ whole genome shotgun (WGS) entry which is preliminary data.</text>
</comment>
<dbReference type="AlphaFoldDB" id="A0A1Q9LMP4"/>
<name>A0A1Q9LMP4_9PSEU</name>
<evidence type="ECO:0000313" key="5">
    <source>
        <dbReference type="Proteomes" id="UP000186040"/>
    </source>
</evidence>
<dbReference type="Gene3D" id="1.10.357.10">
    <property type="entry name" value="Tetracycline Repressor, domain 2"/>
    <property type="match status" value="1"/>
</dbReference>
<dbReference type="EMBL" id="MKQR01000011">
    <property type="protein sequence ID" value="OLR93300.1"/>
    <property type="molecule type" value="Genomic_DNA"/>
</dbReference>
<dbReference type="PROSITE" id="PS50977">
    <property type="entry name" value="HTH_TETR_2"/>
    <property type="match status" value="1"/>
</dbReference>
<keyword evidence="1 2" id="KW-0238">DNA-binding</keyword>
<dbReference type="GO" id="GO:0003700">
    <property type="term" value="F:DNA-binding transcription factor activity"/>
    <property type="evidence" value="ECO:0007669"/>
    <property type="project" value="TreeGrafter"/>
</dbReference>
<proteinExistence type="predicted"/>
<keyword evidence="5" id="KW-1185">Reference proteome</keyword>
<evidence type="ECO:0000256" key="1">
    <source>
        <dbReference type="ARBA" id="ARBA00023125"/>
    </source>
</evidence>
<dbReference type="GO" id="GO:0000976">
    <property type="term" value="F:transcription cis-regulatory region binding"/>
    <property type="evidence" value="ECO:0007669"/>
    <property type="project" value="TreeGrafter"/>
</dbReference>
<dbReference type="InterPro" id="IPR049397">
    <property type="entry name" value="EthR_C"/>
</dbReference>
<feature type="domain" description="HTH tetR-type" evidence="3">
    <location>
        <begin position="20"/>
        <end position="80"/>
    </location>
</feature>
<protein>
    <recommendedName>
        <fullName evidence="3">HTH tetR-type domain-containing protein</fullName>
    </recommendedName>
</protein>
<dbReference type="Proteomes" id="UP000186040">
    <property type="component" value="Unassembled WGS sequence"/>
</dbReference>
<evidence type="ECO:0000313" key="4">
    <source>
        <dbReference type="EMBL" id="OLR93300.1"/>
    </source>
</evidence>
<dbReference type="SUPFAM" id="SSF46689">
    <property type="entry name" value="Homeodomain-like"/>
    <property type="match status" value="1"/>
</dbReference>
<dbReference type="InterPro" id="IPR009057">
    <property type="entry name" value="Homeodomain-like_sf"/>
</dbReference>
<reference evidence="4 5" key="1">
    <citation type="submission" date="2016-10" db="EMBL/GenBank/DDBJ databases">
        <title>The Draft Genome Sequence of Actinokineospora bangkokensis 44EHWT reveals the biosynthetic pathway of antifungal compounds Thailandins with unusual extender unit butylmalonyl-CoA.</title>
        <authorList>
            <person name="Greule A."/>
            <person name="Intra B."/>
            <person name="Flemming S."/>
            <person name="Rommel M.G."/>
            <person name="Panbangred W."/>
            <person name="Bechthold A."/>
        </authorList>
    </citation>
    <scope>NUCLEOTIDE SEQUENCE [LARGE SCALE GENOMIC DNA]</scope>
    <source>
        <strain evidence="4 5">44EHW</strain>
    </source>
</reference>
<dbReference type="InterPro" id="IPR001647">
    <property type="entry name" value="HTH_TetR"/>
</dbReference>
<dbReference type="InterPro" id="IPR036271">
    <property type="entry name" value="Tet_transcr_reg_TetR-rel_C_sf"/>
</dbReference>